<dbReference type="CDD" id="cd00131">
    <property type="entry name" value="PAX"/>
    <property type="match status" value="1"/>
</dbReference>
<dbReference type="InterPro" id="IPR009057">
    <property type="entry name" value="Homeodomain-like_sf"/>
</dbReference>
<evidence type="ECO:0000256" key="10">
    <source>
        <dbReference type="SAM" id="MobiDB-lite"/>
    </source>
</evidence>
<dbReference type="SUPFAM" id="SSF46689">
    <property type="entry name" value="Homeodomain-like"/>
    <property type="match status" value="2"/>
</dbReference>
<evidence type="ECO:0000256" key="6">
    <source>
        <dbReference type="ARBA" id="ARBA00023125"/>
    </source>
</evidence>
<dbReference type="InterPro" id="IPR036388">
    <property type="entry name" value="WH-like_DNA-bd_sf"/>
</dbReference>
<keyword evidence="7" id="KW-0804">Transcription</keyword>
<evidence type="ECO:0000256" key="7">
    <source>
        <dbReference type="ARBA" id="ARBA00023163"/>
    </source>
</evidence>
<keyword evidence="4" id="KW-0563">Paired box</keyword>
<evidence type="ECO:0000256" key="8">
    <source>
        <dbReference type="ARBA" id="ARBA00023242"/>
    </source>
</evidence>
<keyword evidence="5" id="KW-0805">Transcription regulation</keyword>
<evidence type="ECO:0000259" key="11">
    <source>
        <dbReference type="PROSITE" id="PS51057"/>
    </source>
</evidence>
<dbReference type="Pfam" id="PF00046">
    <property type="entry name" value="Homeodomain"/>
    <property type="match status" value="1"/>
</dbReference>
<feature type="region of interest" description="Disordered" evidence="10">
    <location>
        <begin position="199"/>
        <end position="226"/>
    </location>
</feature>
<dbReference type="PANTHER" id="PTHR45636">
    <property type="entry name" value="PAIRED BOX PROTEIN PAX-6-RELATED-RELATED"/>
    <property type="match status" value="1"/>
</dbReference>
<dbReference type="FunFam" id="1.10.10.10:FF:000003">
    <property type="entry name" value="Paired box protein Pax-6"/>
    <property type="match status" value="1"/>
</dbReference>
<dbReference type="FunCoup" id="A0A1X7VBY1">
    <property type="interactions" value="26"/>
</dbReference>
<evidence type="ECO:0000256" key="1">
    <source>
        <dbReference type="ARBA" id="ARBA00004123"/>
    </source>
</evidence>
<dbReference type="GO" id="GO:0000978">
    <property type="term" value="F:RNA polymerase II cis-regulatory region sequence-specific DNA binding"/>
    <property type="evidence" value="ECO:0007669"/>
    <property type="project" value="TreeGrafter"/>
</dbReference>
<dbReference type="EnsemblMetazoa" id="Aqu2.1.37531_001">
    <property type="protein sequence ID" value="Aqu2.1.37531_001"/>
    <property type="gene ID" value="Aqu2.1.37531"/>
</dbReference>
<keyword evidence="6 9" id="KW-0238">DNA-binding</keyword>
<organism evidence="12">
    <name type="scientific">Amphimedon queenslandica</name>
    <name type="common">Sponge</name>
    <dbReference type="NCBI Taxonomy" id="400682"/>
    <lineage>
        <taxon>Eukaryota</taxon>
        <taxon>Metazoa</taxon>
        <taxon>Porifera</taxon>
        <taxon>Demospongiae</taxon>
        <taxon>Heteroscleromorpha</taxon>
        <taxon>Haplosclerida</taxon>
        <taxon>Niphatidae</taxon>
        <taxon>Amphimedon</taxon>
    </lineage>
</organism>
<evidence type="ECO:0000256" key="3">
    <source>
        <dbReference type="ARBA" id="ARBA00022473"/>
    </source>
</evidence>
<dbReference type="PANTHER" id="PTHR45636:SF41">
    <property type="entry name" value="PAIRED BOX PROTEIN PAX-6-RELATED"/>
    <property type="match status" value="1"/>
</dbReference>
<dbReference type="GO" id="GO:0005634">
    <property type="term" value="C:nucleus"/>
    <property type="evidence" value="ECO:0007669"/>
    <property type="project" value="UniProtKB-SubCell"/>
</dbReference>
<evidence type="ECO:0000256" key="5">
    <source>
        <dbReference type="ARBA" id="ARBA00023015"/>
    </source>
</evidence>
<feature type="compositionally biased region" description="Polar residues" evidence="10">
    <location>
        <begin position="323"/>
        <end position="334"/>
    </location>
</feature>
<dbReference type="STRING" id="400682.A0A1X7VBY1"/>
<dbReference type="InterPro" id="IPR001356">
    <property type="entry name" value="HD"/>
</dbReference>
<dbReference type="Gene3D" id="1.10.10.10">
    <property type="entry name" value="Winged helix-like DNA-binding domain superfamily/Winged helix DNA-binding domain"/>
    <property type="match status" value="2"/>
</dbReference>
<dbReference type="InParanoid" id="A0A1X7VBY1"/>
<dbReference type="eggNOG" id="KOG3862">
    <property type="taxonomic scope" value="Eukaryota"/>
</dbReference>
<dbReference type="InterPro" id="IPR043182">
    <property type="entry name" value="PAIRED_DNA-bd_dom"/>
</dbReference>
<dbReference type="PROSITE" id="PS51057">
    <property type="entry name" value="PAIRED_2"/>
    <property type="match status" value="1"/>
</dbReference>
<evidence type="ECO:0000256" key="2">
    <source>
        <dbReference type="ARBA" id="ARBA00005733"/>
    </source>
</evidence>
<keyword evidence="8 9" id="KW-0539">Nucleus</keyword>
<accession>A0A1X7VBY1</accession>
<comment type="subcellular location">
    <subcellularLocation>
        <location evidence="1 9">Nucleus</location>
    </subcellularLocation>
</comment>
<dbReference type="InterPro" id="IPR001523">
    <property type="entry name" value="Paired_dom"/>
</dbReference>
<dbReference type="AlphaFoldDB" id="A0A1X7VBY1"/>
<dbReference type="OrthoDB" id="3225452at2759"/>
<dbReference type="SMART" id="SM00351">
    <property type="entry name" value="PAX"/>
    <property type="match status" value="1"/>
</dbReference>
<keyword evidence="9" id="KW-0371">Homeobox</keyword>
<evidence type="ECO:0000256" key="9">
    <source>
        <dbReference type="RuleBase" id="RU000682"/>
    </source>
</evidence>
<dbReference type="PROSITE" id="PS00034">
    <property type="entry name" value="PAIRED_1"/>
    <property type="match status" value="1"/>
</dbReference>
<evidence type="ECO:0000313" key="12">
    <source>
        <dbReference type="EnsemblMetazoa" id="Aqu2.1.37531_001"/>
    </source>
</evidence>
<dbReference type="GO" id="GO:0000981">
    <property type="term" value="F:DNA-binding transcription factor activity, RNA polymerase II-specific"/>
    <property type="evidence" value="ECO:0007669"/>
    <property type="project" value="TreeGrafter"/>
</dbReference>
<name>A0A1X7VBY1_AMPQE</name>
<dbReference type="InterPro" id="IPR043565">
    <property type="entry name" value="PAX_fam"/>
</dbReference>
<dbReference type="Pfam" id="PF00292">
    <property type="entry name" value="PAX"/>
    <property type="match status" value="1"/>
</dbReference>
<comment type="similarity">
    <text evidence="2">Belongs to the paired homeobox family.</text>
</comment>
<feature type="region of interest" description="Disordered" evidence="10">
    <location>
        <begin position="315"/>
        <end position="348"/>
    </location>
</feature>
<sequence>MAKGSAGQGGVNQLGGVFVNGRPLPDIIRRKIVELAQNGVRPCDISRQLRVSHGCVSKILGRFYETGSVKPGIIGGSKPKVATPKVVNKIEDYKRENPSIFAWEIRDRLLTEGICNKVNVPSVSSINRIVRTRAQQRQKDLQEKAALGHFSILQTLPPPPHESYNGLIPSPYSHHTLSHFAGFPPRPGSGAMPPGCPGPWGAHPGLQEHPHQPPQHHHLDSGSSNGKLLTVFPAAATTTQQSATPSMPYFVYPTIPPTTGGGDSVSCHQEINSGYSQIQCTPSGASDIPNNPSPNMPSSNIDKAAIDHDMAGQSSYIRGAGANSPTTPSKSPVQGHSGVPNISGKDSQEQLIVKTEGTRKLTPFQIHQLELSYNTSHYPARPTVKQLASLLDLPESTIEFVKL</sequence>
<keyword evidence="3" id="KW-0217">Developmental protein</keyword>
<dbReference type="CDD" id="cd00086">
    <property type="entry name" value="homeodomain"/>
    <property type="match status" value="1"/>
</dbReference>
<reference evidence="12" key="1">
    <citation type="submission" date="2017-05" db="UniProtKB">
        <authorList>
            <consortium name="EnsemblMetazoa"/>
        </authorList>
    </citation>
    <scope>IDENTIFICATION</scope>
</reference>
<feature type="domain" description="Paired" evidence="11">
    <location>
        <begin position="7"/>
        <end position="133"/>
    </location>
</feature>
<dbReference type="PRINTS" id="PR00027">
    <property type="entry name" value="PAIREDBOX"/>
</dbReference>
<protein>
    <recommendedName>
        <fullName evidence="11">Paired domain-containing protein</fullName>
    </recommendedName>
</protein>
<dbReference type="FunFam" id="1.10.10.10:FF:000013">
    <property type="entry name" value="Paired box 8 isoform 1"/>
    <property type="match status" value="1"/>
</dbReference>
<proteinExistence type="inferred from homology"/>
<evidence type="ECO:0000256" key="4">
    <source>
        <dbReference type="ARBA" id="ARBA00022724"/>
    </source>
</evidence>
<dbReference type="Gene3D" id="1.10.10.60">
    <property type="entry name" value="Homeodomain-like"/>
    <property type="match status" value="1"/>
</dbReference>